<dbReference type="Proteomes" id="UP000235598">
    <property type="component" value="Unassembled WGS sequence"/>
</dbReference>
<keyword evidence="4 5" id="KW-0472">Membrane</keyword>
<feature type="transmembrane region" description="Helical" evidence="5">
    <location>
        <begin position="45"/>
        <end position="65"/>
    </location>
</feature>
<evidence type="ECO:0000256" key="3">
    <source>
        <dbReference type="ARBA" id="ARBA00022989"/>
    </source>
</evidence>
<sequence length="118" mass="13024">MLWVPSFWLLPAFLATVLLADVMLSIRPVRFIRDCLESVRLPEDWWWVLLVVKVFAAAGLIAGIWIPGVAFAANVGVVVYFLCAVVAHIRARATGIAFWLNCLGMLTLSSVILVLSIV</sequence>
<evidence type="ECO:0000256" key="1">
    <source>
        <dbReference type="ARBA" id="ARBA00004141"/>
    </source>
</evidence>
<protein>
    <recommendedName>
        <fullName evidence="8">DoxX family protein</fullName>
    </recommendedName>
</protein>
<evidence type="ECO:0000256" key="2">
    <source>
        <dbReference type="ARBA" id="ARBA00022692"/>
    </source>
</evidence>
<keyword evidence="3 5" id="KW-1133">Transmembrane helix</keyword>
<evidence type="ECO:0000256" key="5">
    <source>
        <dbReference type="SAM" id="Phobius"/>
    </source>
</evidence>
<dbReference type="AlphaFoldDB" id="A0A2N6VRE3"/>
<gene>
    <name evidence="6" type="ORF">CJ199_02235</name>
</gene>
<feature type="transmembrane region" description="Helical" evidence="5">
    <location>
        <begin position="96"/>
        <end position="117"/>
    </location>
</feature>
<comment type="caution">
    <text evidence="6">The sequence shown here is derived from an EMBL/GenBank/DDBJ whole genome shotgun (WGS) entry which is preliminary data.</text>
</comment>
<name>A0A2N6VRE3_9MICO</name>
<feature type="transmembrane region" description="Helical" evidence="5">
    <location>
        <begin position="6"/>
        <end position="24"/>
    </location>
</feature>
<evidence type="ECO:0008006" key="8">
    <source>
        <dbReference type="Google" id="ProtNLM"/>
    </source>
</evidence>
<dbReference type="OrthoDB" id="4377071at2"/>
<dbReference type="EMBL" id="PNHK01000001">
    <property type="protein sequence ID" value="PMD06704.1"/>
    <property type="molecule type" value="Genomic_DNA"/>
</dbReference>
<evidence type="ECO:0000256" key="4">
    <source>
        <dbReference type="ARBA" id="ARBA00023136"/>
    </source>
</evidence>
<dbReference type="Pfam" id="PF13564">
    <property type="entry name" value="DoxX_2"/>
    <property type="match status" value="1"/>
</dbReference>
<organism evidence="6 7">
    <name type="scientific">Brevibacterium paucivorans</name>
    <dbReference type="NCBI Taxonomy" id="170994"/>
    <lineage>
        <taxon>Bacteria</taxon>
        <taxon>Bacillati</taxon>
        <taxon>Actinomycetota</taxon>
        <taxon>Actinomycetes</taxon>
        <taxon>Micrococcales</taxon>
        <taxon>Brevibacteriaceae</taxon>
        <taxon>Brevibacterium</taxon>
    </lineage>
</organism>
<feature type="transmembrane region" description="Helical" evidence="5">
    <location>
        <begin position="71"/>
        <end position="89"/>
    </location>
</feature>
<evidence type="ECO:0000313" key="6">
    <source>
        <dbReference type="EMBL" id="PMD06704.1"/>
    </source>
</evidence>
<dbReference type="GO" id="GO:0016020">
    <property type="term" value="C:membrane"/>
    <property type="evidence" value="ECO:0007669"/>
    <property type="project" value="UniProtKB-SubCell"/>
</dbReference>
<keyword evidence="2 5" id="KW-0812">Transmembrane</keyword>
<evidence type="ECO:0000313" key="7">
    <source>
        <dbReference type="Proteomes" id="UP000235598"/>
    </source>
</evidence>
<accession>A0A2N6VRE3</accession>
<comment type="subcellular location">
    <subcellularLocation>
        <location evidence="1">Membrane</location>
        <topology evidence="1">Multi-pass membrane protein</topology>
    </subcellularLocation>
</comment>
<proteinExistence type="predicted"/>
<dbReference type="InterPro" id="IPR032808">
    <property type="entry name" value="DoxX"/>
</dbReference>
<reference evidence="6 7" key="1">
    <citation type="submission" date="2017-09" db="EMBL/GenBank/DDBJ databases">
        <title>Bacterial strain isolated from the female urinary microbiota.</title>
        <authorList>
            <person name="Thomas-White K."/>
            <person name="Kumar N."/>
            <person name="Forster S."/>
            <person name="Putonti C."/>
            <person name="Lawley T."/>
            <person name="Wolfe A.J."/>
        </authorList>
    </citation>
    <scope>NUCLEOTIDE SEQUENCE [LARGE SCALE GENOMIC DNA]</scope>
    <source>
        <strain evidence="6 7">UMB1301</strain>
    </source>
</reference>